<evidence type="ECO:0000256" key="10">
    <source>
        <dbReference type="ARBA" id="ARBA00030308"/>
    </source>
</evidence>
<keyword evidence="7 13" id="KW-0460">Magnesium</keyword>
<dbReference type="PANTHER" id="PTHR11839">
    <property type="entry name" value="UDP/ADP-SUGAR PYROPHOSPHATASE"/>
    <property type="match status" value="1"/>
</dbReference>
<dbReference type="PANTHER" id="PTHR11839:SF5">
    <property type="entry name" value="ADP-RIBOSE PYROPHOSPHATASE"/>
    <property type="match status" value="1"/>
</dbReference>
<dbReference type="STRING" id="349124.Hhal_0027"/>
<dbReference type="EC" id="3.6.1.13" evidence="3"/>
<feature type="binding site" evidence="13">
    <location>
        <position position="101"/>
    </location>
    <ligand>
        <name>Mg(2+)</name>
        <dbReference type="ChEBI" id="CHEBI:18420"/>
        <label>1</label>
    </ligand>
</feature>
<comment type="cofactor">
    <cofactor evidence="1 13">
        <name>Mg(2+)</name>
        <dbReference type="ChEBI" id="CHEBI:18420"/>
    </cofactor>
</comment>
<feature type="binding site" evidence="13">
    <location>
        <position position="85"/>
    </location>
    <ligand>
        <name>Mg(2+)</name>
        <dbReference type="ChEBI" id="CHEBI:18420"/>
        <label>1</label>
    </ligand>
</feature>
<dbReference type="GO" id="GO:0047631">
    <property type="term" value="F:ADP-ribose diphosphatase activity"/>
    <property type="evidence" value="ECO:0007669"/>
    <property type="project" value="UniProtKB-EC"/>
</dbReference>
<accession>A1WT10</accession>
<dbReference type="AlphaFoldDB" id="A1WT10"/>
<evidence type="ECO:0000256" key="1">
    <source>
        <dbReference type="ARBA" id="ARBA00001946"/>
    </source>
</evidence>
<feature type="binding site" evidence="13">
    <location>
        <position position="105"/>
    </location>
    <ligand>
        <name>Mg(2+)</name>
        <dbReference type="ChEBI" id="CHEBI:18420"/>
        <label>1</label>
    </ligand>
</feature>
<dbReference type="GO" id="GO:0046872">
    <property type="term" value="F:metal ion binding"/>
    <property type="evidence" value="ECO:0007669"/>
    <property type="project" value="UniProtKB-KW"/>
</dbReference>
<reference evidence="17" key="1">
    <citation type="submission" date="2006-12" db="EMBL/GenBank/DDBJ databases">
        <title>Complete sequence of Halorhodospira halophila SL1.</title>
        <authorList>
            <consortium name="US DOE Joint Genome Institute"/>
            <person name="Copeland A."/>
            <person name="Lucas S."/>
            <person name="Lapidus A."/>
            <person name="Barry K."/>
            <person name="Detter J.C."/>
            <person name="Glavina del Rio T."/>
            <person name="Hammon N."/>
            <person name="Israni S."/>
            <person name="Dalin E."/>
            <person name="Tice H."/>
            <person name="Pitluck S."/>
            <person name="Saunders E."/>
            <person name="Brettin T."/>
            <person name="Bruce D."/>
            <person name="Han C."/>
            <person name="Tapia R."/>
            <person name="Schmutz J."/>
            <person name="Larimer F."/>
            <person name="Land M."/>
            <person name="Hauser L."/>
            <person name="Kyrpides N."/>
            <person name="Mikhailova N."/>
            <person name="Hoff W."/>
            <person name="Richardson P."/>
        </authorList>
    </citation>
    <scope>NUCLEOTIDE SEQUENCE [LARGE SCALE GENOMIC DNA]</scope>
    <source>
        <strain evidence="17">DSM 244 / SL1</strain>
    </source>
</reference>
<evidence type="ECO:0000256" key="7">
    <source>
        <dbReference type="ARBA" id="ARBA00022842"/>
    </source>
</evidence>
<gene>
    <name evidence="16" type="ordered locus">Hhal_0027</name>
</gene>
<dbReference type="eggNOG" id="COG0494">
    <property type="taxonomic scope" value="Bacteria"/>
</dbReference>
<keyword evidence="6 16" id="KW-0378">Hydrolase</keyword>
<dbReference type="OrthoDB" id="5292471at2"/>
<sequence length="213" mass="23889">MAHRFEILGRDPCHEGFLRLDRVRLRHAKFEGGMTPELTRECLVRGLAVGVLPYDPERDEVVLVEQFRVGAIDDNRGAWITETIAGIAEPGEDPRSVAIREALEEANVHIEDLRPIADYLPSPGGSTERVVLYCARCDTSQAGGVHGLDEEHEDIWSHVIPADEAIGQVADGHYRAAMPVIALQWLALNRRRLREEWTEGAWSEHLWSGDDPD</sequence>
<evidence type="ECO:0000256" key="3">
    <source>
        <dbReference type="ARBA" id="ARBA00012453"/>
    </source>
</evidence>
<dbReference type="GO" id="GO:0019693">
    <property type="term" value="P:ribose phosphate metabolic process"/>
    <property type="evidence" value="ECO:0007669"/>
    <property type="project" value="TreeGrafter"/>
</dbReference>
<dbReference type="KEGG" id="hha:Hhal_0027"/>
<evidence type="ECO:0000256" key="8">
    <source>
        <dbReference type="ARBA" id="ARBA00025164"/>
    </source>
</evidence>
<dbReference type="GO" id="GO:0006753">
    <property type="term" value="P:nucleoside phosphate metabolic process"/>
    <property type="evidence" value="ECO:0007669"/>
    <property type="project" value="TreeGrafter"/>
</dbReference>
<proteinExistence type="inferred from homology"/>
<dbReference type="EMBL" id="CP000544">
    <property type="protein sequence ID" value="ABM60822.1"/>
    <property type="molecule type" value="Genomic_DNA"/>
</dbReference>
<evidence type="ECO:0000256" key="14">
    <source>
        <dbReference type="PIRSR" id="PIRSR604385-3"/>
    </source>
</evidence>
<dbReference type="CDD" id="cd24155">
    <property type="entry name" value="NUDIX_ADPRase"/>
    <property type="match status" value="1"/>
</dbReference>
<name>A1WT10_HALHL</name>
<evidence type="ECO:0000256" key="11">
    <source>
        <dbReference type="ARBA" id="ARBA00033056"/>
    </source>
</evidence>
<evidence type="ECO:0000256" key="5">
    <source>
        <dbReference type="ARBA" id="ARBA00022723"/>
    </source>
</evidence>
<dbReference type="HOGENOM" id="CLU_062658_6_1_6"/>
<dbReference type="InterPro" id="IPR004385">
    <property type="entry name" value="NDP_pyrophosphatase"/>
</dbReference>
<dbReference type="InterPro" id="IPR000086">
    <property type="entry name" value="NUDIX_hydrolase_dom"/>
</dbReference>
<evidence type="ECO:0000256" key="6">
    <source>
        <dbReference type="ARBA" id="ARBA00022801"/>
    </source>
</evidence>
<evidence type="ECO:0000256" key="2">
    <source>
        <dbReference type="ARBA" id="ARBA00007482"/>
    </source>
</evidence>
<dbReference type="PROSITE" id="PS51462">
    <property type="entry name" value="NUDIX"/>
    <property type="match status" value="1"/>
</dbReference>
<organism evidence="16 17">
    <name type="scientific">Halorhodospira halophila (strain DSM 244 / SL1)</name>
    <name type="common">Ectothiorhodospira halophila (strain DSM 244 / SL1)</name>
    <dbReference type="NCBI Taxonomy" id="349124"/>
    <lineage>
        <taxon>Bacteria</taxon>
        <taxon>Pseudomonadati</taxon>
        <taxon>Pseudomonadota</taxon>
        <taxon>Gammaproteobacteria</taxon>
        <taxon>Chromatiales</taxon>
        <taxon>Ectothiorhodospiraceae</taxon>
        <taxon>Halorhodospira</taxon>
    </lineage>
</organism>
<protein>
    <recommendedName>
        <fullName evidence="4">ADP-ribose pyrophosphatase</fullName>
        <ecNumber evidence="3">3.6.1.13</ecNumber>
    </recommendedName>
    <alternativeName>
        <fullName evidence="9">ADP-ribose diphosphatase</fullName>
    </alternativeName>
    <alternativeName>
        <fullName evidence="11">ADP-ribose phosphohydrolase</fullName>
    </alternativeName>
    <alternativeName>
        <fullName evidence="10">Adenosine diphosphoribose pyrophosphatase</fullName>
    </alternativeName>
</protein>
<reference evidence="16 17" key="2">
    <citation type="journal article" date="2013" name="Stand. Genomic Sci.">
        <title>Complete genome sequence of Halorhodospira halophila SL1.</title>
        <authorList>
            <person name="Challacombe J.F."/>
            <person name="Majid S."/>
            <person name="Deole R."/>
            <person name="Brettin T.S."/>
            <person name="Bruce D."/>
            <person name="Delano S.F."/>
            <person name="Detter J.C."/>
            <person name="Gleasner C.D."/>
            <person name="Han C.S."/>
            <person name="Misra M."/>
            <person name="Reitenga K.G."/>
            <person name="Mikhailova N."/>
            <person name="Woyke T."/>
            <person name="Pitluck S."/>
            <person name="Nolan M."/>
            <person name="Land M.L."/>
            <person name="Saunders E."/>
            <person name="Tapia R."/>
            <person name="Lapidus A."/>
            <person name="Ivanova N."/>
            <person name="Hoff W.D."/>
        </authorList>
    </citation>
    <scope>NUCLEOTIDE SEQUENCE [LARGE SCALE GENOMIC DNA]</scope>
    <source>
        <strain evidence="17">DSM 244 / SL1</strain>
    </source>
</reference>
<dbReference type="Gene3D" id="3.90.79.10">
    <property type="entry name" value="Nucleoside Triphosphate Pyrophosphohydrolase"/>
    <property type="match status" value="1"/>
</dbReference>
<dbReference type="InterPro" id="IPR020084">
    <property type="entry name" value="NUDIX_hydrolase_CS"/>
</dbReference>
<evidence type="ECO:0000313" key="16">
    <source>
        <dbReference type="EMBL" id="ABM60822.1"/>
    </source>
</evidence>
<feature type="short sequence motif" description="Nudix box" evidence="14">
    <location>
        <begin position="86"/>
        <end position="108"/>
    </location>
</feature>
<evidence type="ECO:0000256" key="4">
    <source>
        <dbReference type="ARBA" id="ARBA00013297"/>
    </source>
</evidence>
<evidence type="ECO:0000256" key="9">
    <source>
        <dbReference type="ARBA" id="ARBA00030162"/>
    </source>
</evidence>
<feature type="binding site" evidence="13">
    <location>
        <position position="153"/>
    </location>
    <ligand>
        <name>Mg(2+)</name>
        <dbReference type="ChEBI" id="CHEBI:18420"/>
        <label>1</label>
    </ligand>
</feature>
<dbReference type="GO" id="GO:0019144">
    <property type="term" value="F:ADP-sugar diphosphatase activity"/>
    <property type="evidence" value="ECO:0007669"/>
    <property type="project" value="TreeGrafter"/>
</dbReference>
<evidence type="ECO:0000259" key="15">
    <source>
        <dbReference type="PROSITE" id="PS51462"/>
    </source>
</evidence>
<dbReference type="Pfam" id="PF00293">
    <property type="entry name" value="NUDIX"/>
    <property type="match status" value="1"/>
</dbReference>
<dbReference type="NCBIfam" id="TIGR00052">
    <property type="entry name" value="nudix-type nucleoside diphosphatase, YffH/AdpP family"/>
    <property type="match status" value="1"/>
</dbReference>
<evidence type="ECO:0000313" key="17">
    <source>
        <dbReference type="Proteomes" id="UP000000647"/>
    </source>
</evidence>
<dbReference type="GO" id="GO:0005829">
    <property type="term" value="C:cytosol"/>
    <property type="evidence" value="ECO:0007669"/>
    <property type="project" value="TreeGrafter"/>
</dbReference>
<dbReference type="RefSeq" id="WP_011812845.1">
    <property type="nucleotide sequence ID" value="NC_008789.1"/>
</dbReference>
<dbReference type="SUPFAM" id="SSF55811">
    <property type="entry name" value="Nudix"/>
    <property type="match status" value="1"/>
</dbReference>
<dbReference type="Proteomes" id="UP000000647">
    <property type="component" value="Chromosome"/>
</dbReference>
<evidence type="ECO:0000256" key="13">
    <source>
        <dbReference type="PIRSR" id="PIRSR604385-2"/>
    </source>
</evidence>
<comment type="catalytic activity">
    <reaction evidence="12">
        <text>ADP-D-ribose + H2O = D-ribose 5-phosphate + AMP + 2 H(+)</text>
        <dbReference type="Rhea" id="RHEA:10412"/>
        <dbReference type="ChEBI" id="CHEBI:15377"/>
        <dbReference type="ChEBI" id="CHEBI:15378"/>
        <dbReference type="ChEBI" id="CHEBI:57967"/>
        <dbReference type="ChEBI" id="CHEBI:78346"/>
        <dbReference type="ChEBI" id="CHEBI:456215"/>
        <dbReference type="EC" id="3.6.1.13"/>
    </reaction>
</comment>
<keyword evidence="17" id="KW-1185">Reference proteome</keyword>
<comment type="similarity">
    <text evidence="2">Belongs to the Nudix hydrolase family. NudF subfamily.</text>
</comment>
<dbReference type="PROSITE" id="PS00893">
    <property type="entry name" value="NUDIX_BOX"/>
    <property type="match status" value="1"/>
</dbReference>
<dbReference type="InterPro" id="IPR015797">
    <property type="entry name" value="NUDIX_hydrolase-like_dom_sf"/>
</dbReference>
<comment type="function">
    <text evidence="8">Acts on ADP-mannose and ADP-glucose as well as ADP-ribose. Prevents glycogen biosynthesis. The reaction catalyzed by this enzyme is a limiting step of the gluconeogenic process.</text>
</comment>
<feature type="domain" description="Nudix hydrolase" evidence="15">
    <location>
        <begin position="44"/>
        <end position="182"/>
    </location>
</feature>
<evidence type="ECO:0000256" key="12">
    <source>
        <dbReference type="ARBA" id="ARBA00049546"/>
    </source>
</evidence>
<keyword evidence="5 13" id="KW-0479">Metal-binding</keyword>